<proteinExistence type="predicted"/>
<organism evidence="2">
    <name type="scientific">Podoviridae sp. ctdDI2</name>
    <dbReference type="NCBI Taxonomy" id="2826567"/>
    <lineage>
        <taxon>Viruses</taxon>
        <taxon>Duplodnaviria</taxon>
        <taxon>Heunggongvirae</taxon>
        <taxon>Uroviricota</taxon>
        <taxon>Caudoviricetes</taxon>
    </lineage>
</organism>
<keyword evidence="1" id="KW-0472">Membrane</keyword>
<accession>A0A8S5NPN5</accession>
<evidence type="ECO:0000256" key="1">
    <source>
        <dbReference type="SAM" id="Phobius"/>
    </source>
</evidence>
<sequence>MLPYSGSPKFIEDFADFVNWTLEMLYKVPIIGGALALAGVIFWHFLAYAMITWATVMVILLVMEVF</sequence>
<evidence type="ECO:0000313" key="2">
    <source>
        <dbReference type="EMBL" id="DAD96773.1"/>
    </source>
</evidence>
<protein>
    <submittedName>
        <fullName evidence="2">Uncharacterized protein</fullName>
    </submittedName>
</protein>
<dbReference type="EMBL" id="BK015224">
    <property type="protein sequence ID" value="DAD96773.1"/>
    <property type="molecule type" value="Genomic_DNA"/>
</dbReference>
<keyword evidence="1" id="KW-1133">Transmembrane helix</keyword>
<keyword evidence="1" id="KW-0812">Transmembrane</keyword>
<reference evidence="2" key="1">
    <citation type="journal article" date="2021" name="Proc. Natl. Acad. Sci. U.S.A.">
        <title>A Catalog of Tens of Thousands of Viruses from Human Metagenomes Reveals Hidden Associations with Chronic Diseases.</title>
        <authorList>
            <person name="Tisza M.J."/>
            <person name="Buck C.B."/>
        </authorList>
    </citation>
    <scope>NUCLEOTIDE SEQUENCE</scope>
    <source>
        <strain evidence="2">CtdDI2</strain>
    </source>
</reference>
<name>A0A8S5NPN5_9CAUD</name>
<feature type="transmembrane region" description="Helical" evidence="1">
    <location>
        <begin position="30"/>
        <end position="63"/>
    </location>
</feature>